<keyword evidence="2" id="KW-1185">Reference proteome</keyword>
<proteinExistence type="predicted"/>
<dbReference type="Proteomes" id="UP000789366">
    <property type="component" value="Unassembled WGS sequence"/>
</dbReference>
<gene>
    <name evidence="1" type="ORF">SPELUC_LOCUS572</name>
</gene>
<evidence type="ECO:0000313" key="2">
    <source>
        <dbReference type="Proteomes" id="UP000789366"/>
    </source>
</evidence>
<dbReference type="EMBL" id="CAJVPW010000221">
    <property type="protein sequence ID" value="CAG8447051.1"/>
    <property type="molecule type" value="Genomic_DNA"/>
</dbReference>
<organism evidence="1 2">
    <name type="scientific">Cetraspora pellucida</name>
    <dbReference type="NCBI Taxonomy" id="1433469"/>
    <lineage>
        <taxon>Eukaryota</taxon>
        <taxon>Fungi</taxon>
        <taxon>Fungi incertae sedis</taxon>
        <taxon>Mucoromycota</taxon>
        <taxon>Glomeromycotina</taxon>
        <taxon>Glomeromycetes</taxon>
        <taxon>Diversisporales</taxon>
        <taxon>Gigasporaceae</taxon>
        <taxon>Cetraspora</taxon>
    </lineage>
</organism>
<sequence>MTPVSESLVADLRLNKNFTCGLYGFGCILVAGTYKSFAVHNPISDTG</sequence>
<protein>
    <submittedName>
        <fullName evidence="1">11639_t:CDS:1</fullName>
    </submittedName>
</protein>
<accession>A0ACA9K204</accession>
<evidence type="ECO:0000313" key="1">
    <source>
        <dbReference type="EMBL" id="CAG8447051.1"/>
    </source>
</evidence>
<name>A0ACA9K204_9GLOM</name>
<comment type="caution">
    <text evidence="1">The sequence shown here is derived from an EMBL/GenBank/DDBJ whole genome shotgun (WGS) entry which is preliminary data.</text>
</comment>
<reference evidence="1" key="1">
    <citation type="submission" date="2021-06" db="EMBL/GenBank/DDBJ databases">
        <authorList>
            <person name="Kallberg Y."/>
            <person name="Tangrot J."/>
            <person name="Rosling A."/>
        </authorList>
    </citation>
    <scope>NUCLEOTIDE SEQUENCE</scope>
    <source>
        <strain evidence="1">28 12/20/2015</strain>
    </source>
</reference>